<dbReference type="InterPro" id="IPR025392">
    <property type="entry name" value="DUF4124"/>
</dbReference>
<accession>A0A3B0XY98</accession>
<evidence type="ECO:0000313" key="3">
    <source>
        <dbReference type="EMBL" id="VAW61166.1"/>
    </source>
</evidence>
<feature type="compositionally biased region" description="Polar residues" evidence="1">
    <location>
        <begin position="80"/>
        <end position="89"/>
    </location>
</feature>
<gene>
    <name evidence="3" type="ORF">MNBD_GAMMA08-3156</name>
</gene>
<dbReference type="Pfam" id="PF13511">
    <property type="entry name" value="DUF4124"/>
    <property type="match status" value="1"/>
</dbReference>
<feature type="compositionally biased region" description="Basic and acidic residues" evidence="1">
    <location>
        <begin position="63"/>
        <end position="79"/>
    </location>
</feature>
<feature type="region of interest" description="Disordered" evidence="1">
    <location>
        <begin position="44"/>
        <end position="118"/>
    </location>
</feature>
<dbReference type="AlphaFoldDB" id="A0A3B0XY98"/>
<sequence>MITNKKKLNPYLKHIILFASLALMSSMSFAGIYKWVDDEGNVHYGQQRPKDASSQKMNVPQHAPRDTSSYKRPGQKDANAKTNNAQANGSAKKEPEKKKETKAEKKRRLAACAQTREKLTRMESIGRIRVVDKDGNTTYMSQKQKEERMAKDRKSLAKHCK</sequence>
<dbReference type="EMBL" id="UOFH01000175">
    <property type="protein sequence ID" value="VAW61166.1"/>
    <property type="molecule type" value="Genomic_DNA"/>
</dbReference>
<feature type="domain" description="DUF4124" evidence="2">
    <location>
        <begin position="20"/>
        <end position="66"/>
    </location>
</feature>
<protein>
    <recommendedName>
        <fullName evidence="2">DUF4124 domain-containing protein</fullName>
    </recommendedName>
</protein>
<reference evidence="3" key="1">
    <citation type="submission" date="2018-06" db="EMBL/GenBank/DDBJ databases">
        <authorList>
            <person name="Zhirakovskaya E."/>
        </authorList>
    </citation>
    <scope>NUCLEOTIDE SEQUENCE</scope>
</reference>
<proteinExistence type="predicted"/>
<name>A0A3B0XY98_9ZZZZ</name>
<feature type="compositionally biased region" description="Basic and acidic residues" evidence="1">
    <location>
        <begin position="91"/>
        <end position="103"/>
    </location>
</feature>
<feature type="region of interest" description="Disordered" evidence="1">
    <location>
        <begin position="136"/>
        <end position="161"/>
    </location>
</feature>
<organism evidence="3">
    <name type="scientific">hydrothermal vent metagenome</name>
    <dbReference type="NCBI Taxonomy" id="652676"/>
    <lineage>
        <taxon>unclassified sequences</taxon>
        <taxon>metagenomes</taxon>
        <taxon>ecological metagenomes</taxon>
    </lineage>
</organism>
<feature type="compositionally biased region" description="Basic and acidic residues" evidence="1">
    <location>
        <begin position="143"/>
        <end position="155"/>
    </location>
</feature>
<evidence type="ECO:0000256" key="1">
    <source>
        <dbReference type="SAM" id="MobiDB-lite"/>
    </source>
</evidence>
<evidence type="ECO:0000259" key="2">
    <source>
        <dbReference type="Pfam" id="PF13511"/>
    </source>
</evidence>